<evidence type="ECO:0000313" key="2">
    <source>
        <dbReference type="EMBL" id="TRX87795.1"/>
    </source>
</evidence>
<dbReference type="InterPro" id="IPR029058">
    <property type="entry name" value="AB_hydrolase_fold"/>
</dbReference>
<sequence length="306" mass="34089">MADSPPFPSQDHAATHDAAPRLLLPDGASTDNHGSDEAIRRPLIICFHGSGETCSPTWDELATKLVAETRCRVLLYDRAPGNLLAADVAAQIWDYVRGTGNAADGIRGRDGHKLDGPYILIAHSYGGAFARAFIQHEHLFLRQRRKQSPSNQVLGLVLAETGQEGGLDPALDELQVRRTIMGSRPVCVIRGNSFIAKWKALEEGERAVSSAGTEENAPRRQMLVAEREMLLRVDAEDERLKRRQLGLSRKSRFIHIPDCGHNVIRDRPDDVVAAVQWVLDNAESQEKHTSLWKQALERIKRFSLCR</sequence>
<dbReference type="EMBL" id="VFLP01000121">
    <property type="protein sequence ID" value="TRX87795.1"/>
    <property type="molecule type" value="Genomic_DNA"/>
</dbReference>
<gene>
    <name evidence="2" type="ORF">FHL15_011317</name>
</gene>
<dbReference type="SUPFAM" id="SSF53474">
    <property type="entry name" value="alpha/beta-Hydrolases"/>
    <property type="match status" value="1"/>
</dbReference>
<accession>A0A553HIL2</accession>
<reference evidence="3" key="1">
    <citation type="submission" date="2019-06" db="EMBL/GenBank/DDBJ databases">
        <title>Draft genome sequence of the griseofulvin-producing fungus Xylaria cubensis strain G536.</title>
        <authorList>
            <person name="Mead M.E."/>
            <person name="Raja H.A."/>
            <person name="Steenwyk J.L."/>
            <person name="Knowles S.L."/>
            <person name="Oberlies N.H."/>
            <person name="Rokas A."/>
        </authorList>
    </citation>
    <scope>NUCLEOTIDE SEQUENCE [LARGE SCALE GENOMIC DNA]</scope>
    <source>
        <strain evidence="3">G536</strain>
    </source>
</reference>
<evidence type="ECO:0000259" key="1">
    <source>
        <dbReference type="Pfam" id="PF12697"/>
    </source>
</evidence>
<feature type="domain" description="AB hydrolase-1" evidence="1">
    <location>
        <begin position="44"/>
        <end position="274"/>
    </location>
</feature>
<dbReference type="STRING" id="2512241.A0A553HIL2"/>
<dbReference type="Gene3D" id="3.40.50.1820">
    <property type="entry name" value="alpha/beta hydrolase"/>
    <property type="match status" value="1"/>
</dbReference>
<dbReference type="InterPro" id="IPR000073">
    <property type="entry name" value="AB_hydrolase_1"/>
</dbReference>
<evidence type="ECO:0000313" key="3">
    <source>
        <dbReference type="Proteomes" id="UP000319160"/>
    </source>
</evidence>
<protein>
    <recommendedName>
        <fullName evidence="1">AB hydrolase-1 domain-containing protein</fullName>
    </recommendedName>
</protein>
<dbReference type="AlphaFoldDB" id="A0A553HIL2"/>
<proteinExistence type="predicted"/>
<organism evidence="2 3">
    <name type="scientific">Xylaria flabelliformis</name>
    <dbReference type="NCBI Taxonomy" id="2512241"/>
    <lineage>
        <taxon>Eukaryota</taxon>
        <taxon>Fungi</taxon>
        <taxon>Dikarya</taxon>
        <taxon>Ascomycota</taxon>
        <taxon>Pezizomycotina</taxon>
        <taxon>Sordariomycetes</taxon>
        <taxon>Xylariomycetidae</taxon>
        <taxon>Xylariales</taxon>
        <taxon>Xylariaceae</taxon>
        <taxon>Xylaria</taxon>
    </lineage>
</organism>
<name>A0A553HIL2_9PEZI</name>
<comment type="caution">
    <text evidence="2">The sequence shown here is derived from an EMBL/GenBank/DDBJ whole genome shotgun (WGS) entry which is preliminary data.</text>
</comment>
<dbReference type="Proteomes" id="UP000319160">
    <property type="component" value="Unassembled WGS sequence"/>
</dbReference>
<keyword evidence="3" id="KW-1185">Reference proteome</keyword>
<dbReference type="OrthoDB" id="294702at2759"/>
<dbReference type="Pfam" id="PF12697">
    <property type="entry name" value="Abhydrolase_6"/>
    <property type="match status" value="1"/>
</dbReference>